<dbReference type="PANTHER" id="PTHR39648:SF1">
    <property type="entry name" value="6-HYDROXYMETHYL-7,8-DIHYDROPTERIN PYROPHOSPHOKINASE"/>
    <property type="match status" value="1"/>
</dbReference>
<feature type="domain" description="6-hydroxymethylpterin diphosphokinase MptE-like" evidence="6">
    <location>
        <begin position="39"/>
        <end position="183"/>
    </location>
</feature>
<protein>
    <recommendedName>
        <fullName evidence="5">6-hydroxymethyl-7,8-dihydropterin pyrophosphokinase</fullName>
        <shortName evidence="5">HPPK</shortName>
        <ecNumber evidence="5">2.7.6.3</ecNumber>
    </recommendedName>
    <alternativeName>
        <fullName evidence="5">2-amino-4-hydroxy-6-hydroxymethyldihydropteridine pyrophosphokinase</fullName>
    </alternativeName>
    <alternativeName>
        <fullName evidence="5">6-hydroxymethyl-7,8-dihydropterin diphosphokinase</fullName>
        <shortName evidence="5">6-HMPDK</shortName>
    </alternativeName>
    <alternativeName>
        <fullName evidence="5">7,8-dihydro-6-hydroxymethylpterin diphosphokinase</fullName>
    </alternativeName>
    <alternativeName>
        <fullName evidence="5">7,8-dihydro-6-hydroxymethylpterin pyrophosphokinase</fullName>
        <shortName evidence="5">PPPK</shortName>
    </alternativeName>
</protein>
<dbReference type="InterPro" id="IPR036759">
    <property type="entry name" value="TPK_catalytic_sf"/>
</dbReference>
<keyword evidence="4 5" id="KW-0067">ATP-binding</keyword>
<name>A0A2V2NCE8_9EURY</name>
<dbReference type="Pfam" id="PF01973">
    <property type="entry name" value="MptE-like"/>
    <property type="match status" value="1"/>
</dbReference>
<evidence type="ECO:0000256" key="1">
    <source>
        <dbReference type="ARBA" id="ARBA00022679"/>
    </source>
</evidence>
<reference evidence="7 8" key="1">
    <citation type="submission" date="2018-05" db="EMBL/GenBank/DDBJ databases">
        <title>Draft genome of Methanospirillum lacunae Ki8-1.</title>
        <authorList>
            <person name="Dueholm M.S."/>
            <person name="Nielsen P.H."/>
            <person name="Bakmann L.F."/>
            <person name="Otzen D.E."/>
        </authorList>
    </citation>
    <scope>NUCLEOTIDE SEQUENCE [LARGE SCALE GENOMIC DNA]</scope>
    <source>
        <strain evidence="7 8">Ki8-1</strain>
    </source>
</reference>
<organism evidence="7 8">
    <name type="scientific">Methanospirillum lacunae</name>
    <dbReference type="NCBI Taxonomy" id="668570"/>
    <lineage>
        <taxon>Archaea</taxon>
        <taxon>Methanobacteriati</taxon>
        <taxon>Methanobacteriota</taxon>
        <taxon>Stenosarchaea group</taxon>
        <taxon>Methanomicrobia</taxon>
        <taxon>Methanomicrobiales</taxon>
        <taxon>Methanospirillaceae</taxon>
        <taxon>Methanospirillum</taxon>
    </lineage>
</organism>
<accession>A0A2V2NCE8</accession>
<evidence type="ECO:0000256" key="4">
    <source>
        <dbReference type="ARBA" id="ARBA00022840"/>
    </source>
</evidence>
<evidence type="ECO:0000256" key="2">
    <source>
        <dbReference type="ARBA" id="ARBA00022741"/>
    </source>
</evidence>
<keyword evidence="1 5" id="KW-0808">Transferase</keyword>
<evidence type="ECO:0000313" key="8">
    <source>
        <dbReference type="Proteomes" id="UP000245657"/>
    </source>
</evidence>
<comment type="catalytic activity">
    <reaction evidence="5">
        <text>6-hydroxymethyl-7,8-dihydropterin + ATP = (7,8-dihydropterin-6-yl)methyl diphosphate + AMP + H(+)</text>
        <dbReference type="Rhea" id="RHEA:11412"/>
        <dbReference type="ChEBI" id="CHEBI:15378"/>
        <dbReference type="ChEBI" id="CHEBI:30616"/>
        <dbReference type="ChEBI" id="CHEBI:44841"/>
        <dbReference type="ChEBI" id="CHEBI:72950"/>
        <dbReference type="ChEBI" id="CHEBI:456215"/>
        <dbReference type="EC" id="2.7.6.3"/>
    </reaction>
</comment>
<evidence type="ECO:0000259" key="6">
    <source>
        <dbReference type="Pfam" id="PF01973"/>
    </source>
</evidence>
<keyword evidence="5" id="KW-0460">Magnesium</keyword>
<dbReference type="UniPathway" id="UPA00065"/>
<dbReference type="GO" id="GO:0016301">
    <property type="term" value="F:kinase activity"/>
    <property type="evidence" value="ECO:0007669"/>
    <property type="project" value="UniProtKB-KW"/>
</dbReference>
<proteinExistence type="inferred from homology"/>
<evidence type="ECO:0000256" key="3">
    <source>
        <dbReference type="ARBA" id="ARBA00022777"/>
    </source>
</evidence>
<evidence type="ECO:0000256" key="5">
    <source>
        <dbReference type="HAMAP-Rule" id="MF_02131"/>
    </source>
</evidence>
<dbReference type="GO" id="GO:0009229">
    <property type="term" value="P:thiamine diphosphate biosynthetic process"/>
    <property type="evidence" value="ECO:0007669"/>
    <property type="project" value="InterPro"/>
</dbReference>
<dbReference type="EC" id="2.7.6.3" evidence="5"/>
<dbReference type="Proteomes" id="UP000245657">
    <property type="component" value="Unassembled WGS sequence"/>
</dbReference>
<sequence>MRYEDWEPLYHEICEYFSFDPDDDERAAHVAVDLSSSDATSDLVNLISGHPVTVCGNAPCLKSQVQADNITGVVIAADAAASVLLSCGVRPVVIVTDLDGIDEYAIDLNNKGTIMVVHAHGDNIPRIKTWVPKFTGPLILTTQGRPFKNIHNFGGFSDGDRAVYMARDCGASAIHLLGFDCDDQSVTPVKKGKLIWARRLLSEIGYDC</sequence>
<dbReference type="GO" id="GO:0000287">
    <property type="term" value="F:magnesium ion binding"/>
    <property type="evidence" value="ECO:0007669"/>
    <property type="project" value="UniProtKB-UniRule"/>
</dbReference>
<dbReference type="InterPro" id="IPR002826">
    <property type="entry name" value="MptE-like"/>
</dbReference>
<dbReference type="RefSeq" id="WP_109967306.1">
    <property type="nucleotide sequence ID" value="NZ_CP176093.1"/>
</dbReference>
<dbReference type="GO" id="GO:2001118">
    <property type="term" value="P:tetrahydromethanopterin biosynthetic process"/>
    <property type="evidence" value="ECO:0007669"/>
    <property type="project" value="UniProtKB-UniRule"/>
</dbReference>
<dbReference type="GO" id="GO:0005524">
    <property type="term" value="F:ATP binding"/>
    <property type="evidence" value="ECO:0007669"/>
    <property type="project" value="UniProtKB-UniRule"/>
</dbReference>
<evidence type="ECO:0000313" key="7">
    <source>
        <dbReference type="EMBL" id="PWR74027.1"/>
    </source>
</evidence>
<dbReference type="InterPro" id="IPR027510">
    <property type="entry name" value="HMPDK_MptE"/>
</dbReference>
<keyword evidence="8" id="KW-1185">Reference proteome</keyword>
<comment type="similarity">
    <text evidence="5">Belongs to the archaeal 6-HMPDK family.</text>
</comment>
<dbReference type="SUPFAM" id="SSF63999">
    <property type="entry name" value="Thiamin pyrophosphokinase, catalytic domain"/>
    <property type="match status" value="1"/>
</dbReference>
<dbReference type="GeneID" id="97549381"/>
<comment type="cofactor">
    <cofactor evidence="5">
        <name>Mg(2+)</name>
        <dbReference type="ChEBI" id="CHEBI:18420"/>
    </cofactor>
</comment>
<comment type="caution">
    <text evidence="7">The sequence shown here is derived from an EMBL/GenBank/DDBJ whole genome shotgun (WGS) entry which is preliminary data.</text>
</comment>
<comment type="pathway">
    <text evidence="5">Cofactor biosynthesis; 5,6,7,8-tetrahydromethanopterin biosynthesis.</text>
</comment>
<dbReference type="OrthoDB" id="34207at2157"/>
<dbReference type="HAMAP" id="MF_02131">
    <property type="entry name" value="HMPDK_arch"/>
    <property type="match status" value="1"/>
</dbReference>
<gene>
    <name evidence="5" type="primary">mptE</name>
    <name evidence="7" type="ORF">DK846_02390</name>
</gene>
<dbReference type="EMBL" id="QGMY01000002">
    <property type="protein sequence ID" value="PWR74027.1"/>
    <property type="molecule type" value="Genomic_DNA"/>
</dbReference>
<dbReference type="AlphaFoldDB" id="A0A2V2NCE8"/>
<comment type="function">
    <text evidence="5">Catalyzes the transfer of diphosphate from ATP to 6-hydroxymethyl-7,8-dihydropterin (6-HMD), leading to 6-hydroxymethyl-7,8-dihydropterin diphosphate (6-HMDP).</text>
</comment>
<dbReference type="GO" id="GO:0004788">
    <property type="term" value="F:thiamine diphosphokinase activity"/>
    <property type="evidence" value="ECO:0007669"/>
    <property type="project" value="InterPro"/>
</dbReference>
<keyword evidence="2 5" id="KW-0547">Nucleotide-binding</keyword>
<dbReference type="PANTHER" id="PTHR39648">
    <property type="entry name" value="6-HYDROXYMETHYL-7,8-DIHYDROPTERIN PYROPHOSPHOKINASE"/>
    <property type="match status" value="1"/>
</dbReference>
<dbReference type="GO" id="GO:0003848">
    <property type="term" value="F:2-amino-4-hydroxy-6-hydroxymethyldihydropteridine diphosphokinase activity"/>
    <property type="evidence" value="ECO:0007669"/>
    <property type="project" value="UniProtKB-UniRule"/>
</dbReference>
<keyword evidence="3 5" id="KW-0418">Kinase</keyword>